<reference evidence="9 10" key="1">
    <citation type="submission" date="2014-03" db="EMBL/GenBank/DDBJ databases">
        <title>Draft genome of the hookworm Oesophagostomum dentatum.</title>
        <authorList>
            <person name="Mitreva M."/>
        </authorList>
    </citation>
    <scope>NUCLEOTIDE SEQUENCE [LARGE SCALE GENOMIC DNA]</scope>
    <source>
        <strain evidence="9 10">OD-Hann</strain>
    </source>
</reference>
<dbReference type="InterPro" id="IPR031127">
    <property type="entry name" value="E3_UB_ligase_RBR"/>
</dbReference>
<protein>
    <submittedName>
        <fullName evidence="9">Zinc finger domain protein, LSD1 subclass</fullName>
    </submittedName>
</protein>
<keyword evidence="2" id="KW-0808">Transferase</keyword>
<evidence type="ECO:0000256" key="3">
    <source>
        <dbReference type="ARBA" id="ARBA00022723"/>
    </source>
</evidence>
<dbReference type="Pfam" id="PF22191">
    <property type="entry name" value="IBR_1"/>
    <property type="match status" value="2"/>
</dbReference>
<evidence type="ECO:0000256" key="7">
    <source>
        <dbReference type="ARBA" id="ARBA00022833"/>
    </source>
</evidence>
<keyword evidence="4" id="KW-0677">Repeat</keyword>
<dbReference type="InterPro" id="IPR047548">
    <property type="entry name" value="Rcat_RBR_RNF14"/>
</dbReference>
<dbReference type="CDD" id="cd20354">
    <property type="entry name" value="Rcat_RBR_RNF14"/>
    <property type="match status" value="2"/>
</dbReference>
<proteinExistence type="predicted"/>
<keyword evidence="7" id="KW-0862">Zinc</keyword>
<dbReference type="PROSITE" id="PS51873">
    <property type="entry name" value="TRIAD"/>
    <property type="match status" value="1"/>
</dbReference>
<feature type="domain" description="RING-type" evidence="8">
    <location>
        <begin position="1"/>
        <end position="144"/>
    </location>
</feature>
<evidence type="ECO:0000313" key="10">
    <source>
        <dbReference type="Proteomes" id="UP000053660"/>
    </source>
</evidence>
<dbReference type="Gene3D" id="1.20.120.1750">
    <property type="match status" value="1"/>
</dbReference>
<keyword evidence="6" id="KW-0833">Ubl conjugation pathway</keyword>
<dbReference type="GO" id="GO:0004842">
    <property type="term" value="F:ubiquitin-protein transferase activity"/>
    <property type="evidence" value="ECO:0007669"/>
    <property type="project" value="InterPro"/>
</dbReference>
<evidence type="ECO:0000256" key="2">
    <source>
        <dbReference type="ARBA" id="ARBA00022679"/>
    </source>
</evidence>
<dbReference type="GO" id="GO:0008270">
    <property type="term" value="F:zinc ion binding"/>
    <property type="evidence" value="ECO:0007669"/>
    <property type="project" value="UniProtKB-KW"/>
</dbReference>
<evidence type="ECO:0000256" key="6">
    <source>
        <dbReference type="ARBA" id="ARBA00022786"/>
    </source>
</evidence>
<dbReference type="EMBL" id="KN551467">
    <property type="protein sequence ID" value="KHJ92264.1"/>
    <property type="molecule type" value="Genomic_DNA"/>
</dbReference>
<evidence type="ECO:0000259" key="8">
    <source>
        <dbReference type="PROSITE" id="PS51873"/>
    </source>
</evidence>
<accession>A0A0B1T4V1</accession>
<dbReference type="AlphaFoldDB" id="A0A0B1T4V1"/>
<dbReference type="Proteomes" id="UP000053660">
    <property type="component" value="Unassembled WGS sequence"/>
</dbReference>
<dbReference type="GO" id="GO:0016567">
    <property type="term" value="P:protein ubiquitination"/>
    <property type="evidence" value="ECO:0007669"/>
    <property type="project" value="InterPro"/>
</dbReference>
<gene>
    <name evidence="9" type="ORF">OESDEN_07850</name>
</gene>
<evidence type="ECO:0000256" key="1">
    <source>
        <dbReference type="ARBA" id="ARBA00004906"/>
    </source>
</evidence>
<name>A0A0B1T4V1_OESDE</name>
<keyword evidence="3" id="KW-0479">Metal-binding</keyword>
<dbReference type="InterPro" id="IPR044066">
    <property type="entry name" value="TRIAD_supradom"/>
</dbReference>
<dbReference type="SUPFAM" id="SSF57850">
    <property type="entry name" value="RING/U-box"/>
    <property type="match status" value="2"/>
</dbReference>
<evidence type="ECO:0000256" key="4">
    <source>
        <dbReference type="ARBA" id="ARBA00022737"/>
    </source>
</evidence>
<evidence type="ECO:0000256" key="5">
    <source>
        <dbReference type="ARBA" id="ARBA00022771"/>
    </source>
</evidence>
<comment type="pathway">
    <text evidence="1">Protein modification; protein ubiquitination.</text>
</comment>
<sequence length="158" mass="18330">MEEAMIKTDGHSYLWIQENSRKCPKCSIPIQKTEGCNKMICAMCKTIFCFRCEEIISQTDPYSHFQKGAEMEEAMIKADGHSYLWIQENSKKCPKCSIPIQKTEGCNKMICAMCKTIFCFRCEEIISQTDPYSHFQKGRCKDHLFDVPDELDNEIDDI</sequence>
<dbReference type="PANTHER" id="PTHR11685">
    <property type="entry name" value="RBR FAMILY RING FINGER AND IBR DOMAIN-CONTAINING"/>
    <property type="match status" value="1"/>
</dbReference>
<keyword evidence="10" id="KW-1185">Reference proteome</keyword>
<evidence type="ECO:0000313" key="9">
    <source>
        <dbReference type="EMBL" id="KHJ92264.1"/>
    </source>
</evidence>
<keyword evidence="5" id="KW-0863">Zinc-finger</keyword>
<organism evidence="9 10">
    <name type="scientific">Oesophagostomum dentatum</name>
    <name type="common">Nodular worm</name>
    <dbReference type="NCBI Taxonomy" id="61180"/>
    <lineage>
        <taxon>Eukaryota</taxon>
        <taxon>Metazoa</taxon>
        <taxon>Ecdysozoa</taxon>
        <taxon>Nematoda</taxon>
        <taxon>Chromadorea</taxon>
        <taxon>Rhabditida</taxon>
        <taxon>Rhabditina</taxon>
        <taxon>Rhabditomorpha</taxon>
        <taxon>Strongyloidea</taxon>
        <taxon>Strongylidae</taxon>
        <taxon>Oesophagostomum</taxon>
    </lineage>
</organism>
<dbReference type="OrthoDB" id="1431934at2759"/>